<organism evidence="1">
    <name type="scientific">bioreactor metagenome</name>
    <dbReference type="NCBI Taxonomy" id="1076179"/>
    <lineage>
        <taxon>unclassified sequences</taxon>
        <taxon>metagenomes</taxon>
        <taxon>ecological metagenomes</taxon>
    </lineage>
</organism>
<dbReference type="AlphaFoldDB" id="A0A645ER65"/>
<gene>
    <name evidence="1" type="ORF">SDC9_150870</name>
</gene>
<dbReference type="EMBL" id="VSSQ01049565">
    <property type="protein sequence ID" value="MPN03639.1"/>
    <property type="molecule type" value="Genomic_DNA"/>
</dbReference>
<sequence>MLKVIPGEITAYADTPEEMALETLDVIGKIFSNIGRQDPEAAEIYRRRLMYGMIHPRALTCSRAQPAGTVALSIKGTRHGIAVCIVERGGRQ</sequence>
<protein>
    <submittedName>
        <fullName evidence="1">Uncharacterized protein</fullName>
    </submittedName>
</protein>
<accession>A0A645ER65</accession>
<comment type="caution">
    <text evidence="1">The sequence shown here is derived from an EMBL/GenBank/DDBJ whole genome shotgun (WGS) entry which is preliminary data.</text>
</comment>
<proteinExistence type="predicted"/>
<name>A0A645ER65_9ZZZZ</name>
<reference evidence="1" key="1">
    <citation type="submission" date="2019-08" db="EMBL/GenBank/DDBJ databases">
        <authorList>
            <person name="Kucharzyk K."/>
            <person name="Murdoch R.W."/>
            <person name="Higgins S."/>
            <person name="Loffler F."/>
        </authorList>
    </citation>
    <scope>NUCLEOTIDE SEQUENCE</scope>
</reference>
<evidence type="ECO:0000313" key="1">
    <source>
        <dbReference type="EMBL" id="MPN03639.1"/>
    </source>
</evidence>